<comment type="caution">
    <text evidence="2">The sequence shown here is derived from an EMBL/GenBank/DDBJ whole genome shotgun (WGS) entry which is preliminary data.</text>
</comment>
<dbReference type="InterPro" id="IPR005174">
    <property type="entry name" value="KIB1-4_b-propeller"/>
</dbReference>
<dbReference type="PANTHER" id="PTHR44259">
    <property type="entry name" value="OS07G0183000 PROTEIN-RELATED"/>
    <property type="match status" value="1"/>
</dbReference>
<protein>
    <submittedName>
        <fullName evidence="2">F-box protein</fullName>
    </submittedName>
</protein>
<proteinExistence type="predicted"/>
<evidence type="ECO:0000259" key="1">
    <source>
        <dbReference type="Pfam" id="PF03478"/>
    </source>
</evidence>
<dbReference type="Pfam" id="PF03478">
    <property type="entry name" value="Beta-prop_KIB1-4"/>
    <property type="match status" value="1"/>
</dbReference>
<dbReference type="SUPFAM" id="SSF69322">
    <property type="entry name" value="Tricorn protease domain 2"/>
    <property type="match status" value="1"/>
</dbReference>
<gene>
    <name evidence="2" type="ORF">M6B38_238460</name>
</gene>
<name>A0AAX6DLI6_IRIPA</name>
<reference evidence="2" key="2">
    <citation type="submission" date="2023-04" db="EMBL/GenBank/DDBJ databases">
        <authorList>
            <person name="Bruccoleri R.E."/>
            <person name="Oakeley E.J."/>
            <person name="Faust A.-M."/>
            <person name="Dessus-Babus S."/>
            <person name="Altorfer M."/>
            <person name="Burckhardt D."/>
            <person name="Oertli M."/>
            <person name="Naumann U."/>
            <person name="Petersen F."/>
            <person name="Wong J."/>
        </authorList>
    </citation>
    <scope>NUCLEOTIDE SEQUENCE</scope>
    <source>
        <strain evidence="2">GSM-AAB239-AS_SAM_17_03QT</strain>
        <tissue evidence="2">Leaf</tissue>
    </source>
</reference>
<dbReference type="EMBL" id="JANAVB010043419">
    <property type="protein sequence ID" value="KAJ6792601.1"/>
    <property type="molecule type" value="Genomic_DNA"/>
</dbReference>
<dbReference type="Proteomes" id="UP001140949">
    <property type="component" value="Unassembled WGS sequence"/>
</dbReference>
<dbReference type="InterPro" id="IPR050942">
    <property type="entry name" value="F-box_BR-signaling"/>
</dbReference>
<reference evidence="2" key="1">
    <citation type="journal article" date="2023" name="GigaByte">
        <title>Genome assembly of the bearded iris, Iris pallida Lam.</title>
        <authorList>
            <person name="Bruccoleri R.E."/>
            <person name="Oakeley E.J."/>
            <person name="Faust A.M.E."/>
            <person name="Altorfer M."/>
            <person name="Dessus-Babus S."/>
            <person name="Burckhardt D."/>
            <person name="Oertli M."/>
            <person name="Naumann U."/>
            <person name="Petersen F."/>
            <person name="Wong J."/>
        </authorList>
    </citation>
    <scope>NUCLEOTIDE SEQUENCE</scope>
    <source>
        <strain evidence="2">GSM-AAB239-AS_SAM_17_03QT</strain>
    </source>
</reference>
<organism evidence="2 3">
    <name type="scientific">Iris pallida</name>
    <name type="common">Sweet iris</name>
    <dbReference type="NCBI Taxonomy" id="29817"/>
    <lineage>
        <taxon>Eukaryota</taxon>
        <taxon>Viridiplantae</taxon>
        <taxon>Streptophyta</taxon>
        <taxon>Embryophyta</taxon>
        <taxon>Tracheophyta</taxon>
        <taxon>Spermatophyta</taxon>
        <taxon>Magnoliopsida</taxon>
        <taxon>Liliopsida</taxon>
        <taxon>Asparagales</taxon>
        <taxon>Iridaceae</taxon>
        <taxon>Iridoideae</taxon>
        <taxon>Irideae</taxon>
        <taxon>Iris</taxon>
    </lineage>
</organism>
<dbReference type="AlphaFoldDB" id="A0AAX6DLI6"/>
<feature type="domain" description="KIB1-4 beta-propeller" evidence="1">
    <location>
        <begin position="85"/>
        <end position="335"/>
    </location>
</feature>
<accession>A0AAX6DLI6</accession>
<evidence type="ECO:0000313" key="3">
    <source>
        <dbReference type="Proteomes" id="UP001140949"/>
    </source>
</evidence>
<evidence type="ECO:0000313" key="2">
    <source>
        <dbReference type="EMBL" id="KAJ6792601.1"/>
    </source>
</evidence>
<sequence>MENTMTIERRSSAAINDAYNLSDILLEVLILYLDPISFLCLREVCRSGRRTIARYPPSKNTLLALTNNPRRDARVILNHCLDAARPEPYGFRCCGSSGSWIAIVSQTSRLFLLNIINKSFLELPPQMSLLHSGTHSSFNNPFYIRKIIMSSTPNDCEVVALLFDYRMAKCTVGDNVWTEVVPTSGYSKHKWIVTDAAFIGKELYILDIDMEVCTFDLPTGRATKLELLYDREMHEASAKKYLVVTPDGELMLVLRIWDFPLDQVNRKTSGFQVFKLGQQRSPNFRWLKWVKMDDLDGNVLLVSRSCSLCVPWREYPELEENSIYFTENLTGDGVEGVASVDAKVFRMIDQVIESVENGDKFPLFLFLFHSKSVF</sequence>
<keyword evidence="3" id="KW-1185">Reference proteome</keyword>